<proteinExistence type="predicted"/>
<dbReference type="InterPro" id="IPR053221">
    <property type="entry name" value="Burnettramic_acid_biosynth"/>
</dbReference>
<sequence>MSLQQPIAIPATSTNIGSPFLRAYPHELEAYGISAPAFLQFLDELNRAIVVSPPVAVLGLAGDIVGMVPLATAQIVGSSVSAAAKLSAFCVSKGRCELFVGSSNEKLFAPRGLRMDIVKLEVVAKEAGIPILDAKGKIAKESALLAPVSDTSETEFSGQQRRLMAIAPFTSPLELFSDDHRNVPENIFSKVHAATSERQRKKEEKKILKKREDGLEDLDKMRKDMEKERKDYDKEMRKLVDEEQKIRRKEANKPDKLEKELRKVDKERAKVQREYDEELQKLHKENHPSNIDNEEKAMRKIVWLLIRKQDSDAPPRYDDLVPLESVDSGFALEKDVSR</sequence>
<evidence type="ECO:0000313" key="2">
    <source>
        <dbReference type="EMBL" id="KAF2030064.1"/>
    </source>
</evidence>
<protein>
    <submittedName>
        <fullName evidence="2">Uncharacterized protein</fullName>
    </submittedName>
</protein>
<dbReference type="EMBL" id="ML978194">
    <property type="protein sequence ID" value="KAF2030064.1"/>
    <property type="molecule type" value="Genomic_DNA"/>
</dbReference>
<dbReference type="PANTHER" id="PTHR38887">
    <property type="entry name" value="CHROMOSOME 21, WHOLE GENOME SHOTGUN SEQUENCE"/>
    <property type="match status" value="1"/>
</dbReference>
<organism evidence="2 3">
    <name type="scientific">Setomelanomma holmii</name>
    <dbReference type="NCBI Taxonomy" id="210430"/>
    <lineage>
        <taxon>Eukaryota</taxon>
        <taxon>Fungi</taxon>
        <taxon>Dikarya</taxon>
        <taxon>Ascomycota</taxon>
        <taxon>Pezizomycotina</taxon>
        <taxon>Dothideomycetes</taxon>
        <taxon>Pleosporomycetidae</taxon>
        <taxon>Pleosporales</taxon>
        <taxon>Pleosporineae</taxon>
        <taxon>Phaeosphaeriaceae</taxon>
        <taxon>Setomelanomma</taxon>
    </lineage>
</organism>
<dbReference type="AlphaFoldDB" id="A0A9P4H9B8"/>
<dbReference type="Gene3D" id="1.20.1270.60">
    <property type="entry name" value="Arfaptin homology (AH) domain/BAR domain"/>
    <property type="match status" value="1"/>
</dbReference>
<feature type="coiled-coil region" evidence="1">
    <location>
        <begin position="191"/>
        <end position="281"/>
    </location>
</feature>
<comment type="caution">
    <text evidence="2">The sequence shown here is derived from an EMBL/GenBank/DDBJ whole genome shotgun (WGS) entry which is preliminary data.</text>
</comment>
<keyword evidence="1" id="KW-0175">Coiled coil</keyword>
<keyword evidence="3" id="KW-1185">Reference proteome</keyword>
<dbReference type="OrthoDB" id="3068835at2759"/>
<gene>
    <name evidence="2" type="ORF">EK21DRAFT_112357</name>
</gene>
<name>A0A9P4H9B8_9PLEO</name>
<accession>A0A9P4H9B8</accession>
<evidence type="ECO:0000313" key="3">
    <source>
        <dbReference type="Proteomes" id="UP000799777"/>
    </source>
</evidence>
<reference evidence="2" key="1">
    <citation type="journal article" date="2020" name="Stud. Mycol.">
        <title>101 Dothideomycetes genomes: a test case for predicting lifestyles and emergence of pathogens.</title>
        <authorList>
            <person name="Haridas S."/>
            <person name="Albert R."/>
            <person name="Binder M."/>
            <person name="Bloem J."/>
            <person name="Labutti K."/>
            <person name="Salamov A."/>
            <person name="Andreopoulos B."/>
            <person name="Baker S."/>
            <person name="Barry K."/>
            <person name="Bills G."/>
            <person name="Bluhm B."/>
            <person name="Cannon C."/>
            <person name="Castanera R."/>
            <person name="Culley D."/>
            <person name="Daum C."/>
            <person name="Ezra D."/>
            <person name="Gonzalez J."/>
            <person name="Henrissat B."/>
            <person name="Kuo A."/>
            <person name="Liang C."/>
            <person name="Lipzen A."/>
            <person name="Lutzoni F."/>
            <person name="Magnuson J."/>
            <person name="Mondo S."/>
            <person name="Nolan M."/>
            <person name="Ohm R."/>
            <person name="Pangilinan J."/>
            <person name="Park H.-J."/>
            <person name="Ramirez L."/>
            <person name="Alfaro M."/>
            <person name="Sun H."/>
            <person name="Tritt A."/>
            <person name="Yoshinaga Y."/>
            <person name="Zwiers L.-H."/>
            <person name="Turgeon B."/>
            <person name="Goodwin S."/>
            <person name="Spatafora J."/>
            <person name="Crous P."/>
            <person name="Grigoriev I."/>
        </authorList>
    </citation>
    <scope>NUCLEOTIDE SEQUENCE</scope>
    <source>
        <strain evidence="2">CBS 110217</strain>
    </source>
</reference>
<evidence type="ECO:0000256" key="1">
    <source>
        <dbReference type="SAM" id="Coils"/>
    </source>
</evidence>
<dbReference type="InterPro" id="IPR027267">
    <property type="entry name" value="AH/BAR_dom_sf"/>
</dbReference>
<dbReference type="PANTHER" id="PTHR38887:SF1">
    <property type="entry name" value="RAS MODIFICATION PROTEIN ERF4"/>
    <property type="match status" value="1"/>
</dbReference>
<dbReference type="Proteomes" id="UP000799777">
    <property type="component" value="Unassembled WGS sequence"/>
</dbReference>